<feature type="region of interest" description="Disordered" evidence="1">
    <location>
        <begin position="1"/>
        <end position="30"/>
    </location>
</feature>
<dbReference type="GO" id="GO:0005543">
    <property type="term" value="F:phospholipid binding"/>
    <property type="evidence" value="ECO:0007669"/>
    <property type="project" value="InterPro"/>
</dbReference>
<feature type="compositionally biased region" description="Polar residues" evidence="1">
    <location>
        <begin position="312"/>
        <end position="323"/>
    </location>
</feature>
<dbReference type="PANTHER" id="PTHR38407:SF1">
    <property type="entry name" value="PROTEIN IVY1"/>
    <property type="match status" value="1"/>
</dbReference>
<evidence type="ECO:0000313" key="3">
    <source>
        <dbReference type="Proteomes" id="UP000053890"/>
    </source>
</evidence>
<dbReference type="EMBL" id="KQ474079">
    <property type="protein sequence ID" value="KPV74943.1"/>
    <property type="molecule type" value="Genomic_DNA"/>
</dbReference>
<keyword evidence="3" id="KW-1185">Reference proteome</keyword>
<evidence type="ECO:0000313" key="2">
    <source>
        <dbReference type="EMBL" id="KPV74943.1"/>
    </source>
</evidence>
<dbReference type="SUPFAM" id="SSF103657">
    <property type="entry name" value="BAR/IMD domain-like"/>
    <property type="match status" value="1"/>
</dbReference>
<dbReference type="GO" id="GO:0000329">
    <property type="term" value="C:fungal-type vacuole membrane"/>
    <property type="evidence" value="ECO:0007669"/>
    <property type="project" value="InterPro"/>
</dbReference>
<name>A0A194S2I1_RHOGW</name>
<feature type="region of interest" description="Disordered" evidence="1">
    <location>
        <begin position="280"/>
        <end position="516"/>
    </location>
</feature>
<dbReference type="InterPro" id="IPR027267">
    <property type="entry name" value="AH/BAR_dom_sf"/>
</dbReference>
<dbReference type="GeneID" id="28977482"/>
<evidence type="ECO:0000256" key="1">
    <source>
        <dbReference type="SAM" id="MobiDB-lite"/>
    </source>
</evidence>
<organism evidence="2 3">
    <name type="scientific">Rhodotorula graminis (strain WP1)</name>
    <dbReference type="NCBI Taxonomy" id="578459"/>
    <lineage>
        <taxon>Eukaryota</taxon>
        <taxon>Fungi</taxon>
        <taxon>Dikarya</taxon>
        <taxon>Basidiomycota</taxon>
        <taxon>Pucciniomycotina</taxon>
        <taxon>Microbotryomycetes</taxon>
        <taxon>Sporidiobolales</taxon>
        <taxon>Sporidiobolaceae</taxon>
        <taxon>Rhodotorula</taxon>
    </lineage>
</organism>
<dbReference type="GO" id="GO:0042144">
    <property type="term" value="P:vacuole fusion, non-autophagic"/>
    <property type="evidence" value="ECO:0007669"/>
    <property type="project" value="InterPro"/>
</dbReference>
<feature type="compositionally biased region" description="Low complexity" evidence="1">
    <location>
        <begin position="289"/>
        <end position="300"/>
    </location>
</feature>
<dbReference type="Proteomes" id="UP000053890">
    <property type="component" value="Unassembled WGS sequence"/>
</dbReference>
<reference evidence="2 3" key="1">
    <citation type="journal article" date="2015" name="Front. Microbiol.">
        <title>Genome sequence of the plant growth promoting endophytic yeast Rhodotorula graminis WP1.</title>
        <authorList>
            <person name="Firrincieli A."/>
            <person name="Otillar R."/>
            <person name="Salamov A."/>
            <person name="Schmutz J."/>
            <person name="Khan Z."/>
            <person name="Redman R.S."/>
            <person name="Fleck N.D."/>
            <person name="Lindquist E."/>
            <person name="Grigoriev I.V."/>
            <person name="Doty S.L."/>
        </authorList>
    </citation>
    <scope>NUCLEOTIDE SEQUENCE [LARGE SCALE GENOMIC DNA]</scope>
    <source>
        <strain evidence="2 3">WP1</strain>
    </source>
</reference>
<dbReference type="InterPro" id="IPR037470">
    <property type="entry name" value="IVY1"/>
</dbReference>
<feature type="compositionally biased region" description="Low complexity" evidence="1">
    <location>
        <begin position="434"/>
        <end position="452"/>
    </location>
</feature>
<feature type="compositionally biased region" description="Acidic residues" evidence="1">
    <location>
        <begin position="506"/>
        <end position="516"/>
    </location>
</feature>
<dbReference type="Gene3D" id="1.20.1270.60">
    <property type="entry name" value="Arfaptin homology (AH) domain/BAR domain"/>
    <property type="match status" value="1"/>
</dbReference>
<feature type="compositionally biased region" description="Low complexity" evidence="1">
    <location>
        <begin position="382"/>
        <end position="416"/>
    </location>
</feature>
<dbReference type="AlphaFoldDB" id="A0A194S2I1"/>
<protein>
    <recommendedName>
        <fullName evidence="4">IMD domain-containing protein</fullName>
    </recommendedName>
</protein>
<dbReference type="RefSeq" id="XP_018270992.1">
    <property type="nucleotide sequence ID" value="XM_018417034.1"/>
</dbReference>
<dbReference type="OMA" id="HYMVANS"/>
<evidence type="ECO:0008006" key="4">
    <source>
        <dbReference type="Google" id="ProtNLM"/>
    </source>
</evidence>
<dbReference type="PANTHER" id="PTHR38407">
    <property type="entry name" value="PROTEIN IVY1"/>
    <property type="match status" value="1"/>
</dbReference>
<proteinExistence type="predicted"/>
<sequence length="516" mass="54243">MAPSIRSFRGTHPPSSYRDPQLSPTLSATSVGTSASQLRADFGDEGGPRVIVTRADLRESVSAYESLLSTSKAYRNALIALSTASTALAGAMGECARVKGAGDAGEGLLAASGLHYMVANSGQVLSDTLYRSFEVPLMTAYDSYVADIAARHAEYEALLKEKTTKIRETEAENLRNGKKKTRNLDQFRAALAKLTEQVAEVEVCKKSYYSEVLTGETEMWSMIGGKVSLLVRSTLDLADRLASKATTDPVIESMLNEHPDPFDSYRLDRAEEKAVLTILPPMNLGTGPSSAAMSKSNSAADVLPKDGRQRAQGATTSSPTPRQLVNAPVSVSDVLGLNERDDDDEPASRRVLPQHTAPTQDDAGSRSSPSSGRHSRRPSHDPAPAAEPATSSASSSPALIATDSSALPSSSSMATANPFDAPSLLTDESAPFLTSSAVASTSSSAGTTARASKPPQTSPRKAGRRRLSRVSEGNDASADPMAGDWGAPVYGRSLSPAMNGGSGYDSGEEDPNGWRG</sequence>
<dbReference type="STRING" id="578459.A0A194S2I1"/>
<accession>A0A194S2I1</accession>
<dbReference type="OrthoDB" id="5594612at2759"/>
<gene>
    <name evidence="2" type="ORF">RHOBADRAFT_53866</name>
</gene>